<comment type="caution">
    <text evidence="1">The sequence shown here is derived from an EMBL/GenBank/DDBJ whole genome shotgun (WGS) entry which is preliminary data.</text>
</comment>
<gene>
    <name evidence="1" type="ORF">S01H1_28390</name>
</gene>
<evidence type="ECO:0000313" key="1">
    <source>
        <dbReference type="EMBL" id="GAF96878.1"/>
    </source>
</evidence>
<accession>X0TTE8</accession>
<proteinExistence type="predicted"/>
<reference evidence="1" key="1">
    <citation type="journal article" date="2014" name="Front. Microbiol.">
        <title>High frequency of phylogenetically diverse reductive dehalogenase-homologous genes in deep subseafloor sedimentary metagenomes.</title>
        <authorList>
            <person name="Kawai M."/>
            <person name="Futagami T."/>
            <person name="Toyoda A."/>
            <person name="Takaki Y."/>
            <person name="Nishi S."/>
            <person name="Hori S."/>
            <person name="Arai W."/>
            <person name="Tsubouchi T."/>
            <person name="Morono Y."/>
            <person name="Uchiyama I."/>
            <person name="Ito T."/>
            <person name="Fujiyama A."/>
            <person name="Inagaki F."/>
            <person name="Takami H."/>
        </authorList>
    </citation>
    <scope>NUCLEOTIDE SEQUENCE</scope>
    <source>
        <strain evidence="1">Expedition CK06-06</strain>
    </source>
</reference>
<sequence>QRIIEIEAELLEIEHRHATPGEETIPARDSSWQSWRYGKASNWATLYQAGGFSAQPLWWLRDMQWFDTWDYYYSLIHELETLQALLAKGNN</sequence>
<organism evidence="1">
    <name type="scientific">marine sediment metagenome</name>
    <dbReference type="NCBI Taxonomy" id="412755"/>
    <lineage>
        <taxon>unclassified sequences</taxon>
        <taxon>metagenomes</taxon>
        <taxon>ecological metagenomes</taxon>
    </lineage>
</organism>
<dbReference type="EMBL" id="BARS01017347">
    <property type="protein sequence ID" value="GAF96878.1"/>
    <property type="molecule type" value="Genomic_DNA"/>
</dbReference>
<name>X0TTE8_9ZZZZ</name>
<dbReference type="AlphaFoldDB" id="X0TTE8"/>
<protein>
    <submittedName>
        <fullName evidence="1">Uncharacterized protein</fullName>
    </submittedName>
</protein>
<feature type="non-terminal residue" evidence="1">
    <location>
        <position position="1"/>
    </location>
</feature>